<dbReference type="GeneID" id="54998130"/>
<sequence>MTRSIDHIVTTHQIAADRRARGLDSWRFRIDGYRDLVDQMPDEPSGIECAYFLERLLGLIKGSRWWAHEGEDAGDNQLYDLTDLVEEMECQALPPADLDADLVDELLTQLYDIADIERVWIQ</sequence>
<accession>A0A345MIZ6</accession>
<reference evidence="2" key="1">
    <citation type="submission" date="2018-07" db="EMBL/GenBank/DDBJ databases">
        <authorList>
            <person name="Quirk P.G."/>
            <person name="Krulwich T.A."/>
        </authorList>
    </citation>
    <scope>NUCLEOTIDE SEQUENCE [LARGE SCALE GENOMIC DNA]</scope>
</reference>
<dbReference type="RefSeq" id="YP_009807255.1">
    <property type="nucleotide sequence ID" value="NC_048021.1"/>
</dbReference>
<organism evidence="1 2">
    <name type="scientific">Gordonia phage Daredevil</name>
    <dbReference type="NCBI Taxonomy" id="2283286"/>
    <lineage>
        <taxon>Viruses</taxon>
        <taxon>Duplodnaviria</taxon>
        <taxon>Heunggongvirae</taxon>
        <taxon>Uroviricota</taxon>
        <taxon>Caudoviricetes</taxon>
        <taxon>Daredevilvirus</taxon>
        <taxon>Daredevilvirus daredevil</taxon>
    </lineage>
</organism>
<name>A0A345MIZ6_9CAUD</name>
<protein>
    <submittedName>
        <fullName evidence="1">Uncharacterized protein</fullName>
    </submittedName>
</protein>
<gene>
    <name evidence="1" type="primary">141</name>
    <name evidence="1" type="ORF">SEA_DAREDEVIL_141</name>
</gene>
<keyword evidence="2" id="KW-1185">Reference proteome</keyword>
<evidence type="ECO:0000313" key="1">
    <source>
        <dbReference type="EMBL" id="AXH70527.1"/>
    </source>
</evidence>
<evidence type="ECO:0000313" key="2">
    <source>
        <dbReference type="Proteomes" id="UP000257597"/>
    </source>
</evidence>
<dbReference type="KEGG" id="vg:54998130"/>
<dbReference type="Proteomes" id="UP000257597">
    <property type="component" value="Segment"/>
</dbReference>
<proteinExistence type="predicted"/>
<dbReference type="EMBL" id="MH590603">
    <property type="protein sequence ID" value="AXH70527.1"/>
    <property type="molecule type" value="Genomic_DNA"/>
</dbReference>